<evidence type="ECO:0000313" key="3">
    <source>
        <dbReference type="Ensembl" id="ENSHCOP00000027103.1"/>
    </source>
</evidence>
<dbReference type="PANTHER" id="PTHR21553:SF26">
    <property type="entry name" value="ALMS MOTIF DOMAIN-CONTAINING PROTEIN"/>
    <property type="match status" value="1"/>
</dbReference>
<feature type="region of interest" description="Disordered" evidence="2">
    <location>
        <begin position="1099"/>
        <end position="1161"/>
    </location>
</feature>
<feature type="region of interest" description="Disordered" evidence="2">
    <location>
        <begin position="904"/>
        <end position="951"/>
    </location>
</feature>
<dbReference type="GO" id="GO:0005813">
    <property type="term" value="C:centrosome"/>
    <property type="evidence" value="ECO:0007669"/>
    <property type="project" value="TreeGrafter"/>
</dbReference>
<dbReference type="GeneTree" id="ENSGT00940000153123"/>
<evidence type="ECO:0000256" key="2">
    <source>
        <dbReference type="SAM" id="MobiDB-lite"/>
    </source>
</evidence>
<feature type="region of interest" description="Disordered" evidence="2">
    <location>
        <begin position="1029"/>
        <end position="1051"/>
    </location>
</feature>
<dbReference type="RefSeq" id="XP_019716883.1">
    <property type="nucleotide sequence ID" value="XM_019861324.1"/>
</dbReference>
<keyword evidence="1" id="KW-0175">Coiled coil</keyword>
<feature type="region of interest" description="Disordered" evidence="2">
    <location>
        <begin position="334"/>
        <end position="383"/>
    </location>
</feature>
<feature type="region of interest" description="Disordered" evidence="2">
    <location>
        <begin position="1745"/>
        <end position="1856"/>
    </location>
</feature>
<feature type="compositionally biased region" description="Polar residues" evidence="2">
    <location>
        <begin position="1101"/>
        <end position="1125"/>
    </location>
</feature>
<feature type="coiled-coil region" evidence="1">
    <location>
        <begin position="498"/>
        <end position="543"/>
    </location>
</feature>
<feature type="region of interest" description="Disordered" evidence="2">
    <location>
        <begin position="643"/>
        <end position="662"/>
    </location>
</feature>
<feature type="compositionally biased region" description="Polar residues" evidence="2">
    <location>
        <begin position="1583"/>
        <end position="1599"/>
    </location>
</feature>
<dbReference type="Proteomes" id="UP000264820">
    <property type="component" value="Unplaced"/>
</dbReference>
<feature type="region of interest" description="Disordered" evidence="2">
    <location>
        <begin position="1513"/>
        <end position="1612"/>
    </location>
</feature>
<organism evidence="3 4">
    <name type="scientific">Hippocampus comes</name>
    <name type="common">Tiger tail seahorse</name>
    <dbReference type="NCBI Taxonomy" id="109280"/>
    <lineage>
        <taxon>Eukaryota</taxon>
        <taxon>Metazoa</taxon>
        <taxon>Chordata</taxon>
        <taxon>Craniata</taxon>
        <taxon>Vertebrata</taxon>
        <taxon>Euteleostomi</taxon>
        <taxon>Actinopterygii</taxon>
        <taxon>Neopterygii</taxon>
        <taxon>Teleostei</taxon>
        <taxon>Neoteleostei</taxon>
        <taxon>Acanthomorphata</taxon>
        <taxon>Syngnathiaria</taxon>
        <taxon>Syngnathiformes</taxon>
        <taxon>Syngnathoidei</taxon>
        <taxon>Syngnathidae</taxon>
        <taxon>Hippocampus</taxon>
    </lineage>
</organism>
<dbReference type="OMA" id="EMTEQHE"/>
<proteinExistence type="predicted"/>
<evidence type="ECO:0000256" key="1">
    <source>
        <dbReference type="SAM" id="Coils"/>
    </source>
</evidence>
<feature type="region of interest" description="Disordered" evidence="2">
    <location>
        <begin position="842"/>
        <end position="868"/>
    </location>
</feature>
<feature type="region of interest" description="Disordered" evidence="2">
    <location>
        <begin position="427"/>
        <end position="492"/>
    </location>
</feature>
<accession>A0A3Q2Z5Y9</accession>
<feature type="compositionally biased region" description="Basic and acidic residues" evidence="2">
    <location>
        <begin position="427"/>
        <end position="438"/>
    </location>
</feature>
<feature type="compositionally biased region" description="Basic and acidic residues" evidence="2">
    <location>
        <begin position="1410"/>
        <end position="1420"/>
    </location>
</feature>
<dbReference type="Ensembl" id="ENSHCOT00000022952.1">
    <property type="protein sequence ID" value="ENSHCOP00000027103.1"/>
    <property type="gene ID" value="ENSHCOG00000018633.1"/>
</dbReference>
<keyword evidence="4" id="KW-1185">Reference proteome</keyword>
<dbReference type="GO" id="GO:0046599">
    <property type="term" value="P:regulation of centriole replication"/>
    <property type="evidence" value="ECO:0007669"/>
    <property type="project" value="TreeGrafter"/>
</dbReference>
<feature type="compositionally biased region" description="Low complexity" evidence="2">
    <location>
        <begin position="1747"/>
        <end position="1759"/>
    </location>
</feature>
<feature type="region of interest" description="Disordered" evidence="2">
    <location>
        <begin position="150"/>
        <end position="170"/>
    </location>
</feature>
<feature type="compositionally biased region" description="Basic and acidic residues" evidence="2">
    <location>
        <begin position="1548"/>
        <end position="1571"/>
    </location>
</feature>
<feature type="compositionally biased region" description="Basic residues" evidence="2">
    <location>
        <begin position="1884"/>
        <end position="1906"/>
    </location>
</feature>
<dbReference type="OrthoDB" id="6359887at2759"/>
<dbReference type="CTD" id="85459"/>
<dbReference type="GO" id="GO:0005829">
    <property type="term" value="C:cytosol"/>
    <property type="evidence" value="ECO:0007669"/>
    <property type="project" value="TreeGrafter"/>
</dbReference>
<feature type="compositionally biased region" description="Basic and acidic residues" evidence="2">
    <location>
        <begin position="1776"/>
        <end position="1786"/>
    </location>
</feature>
<feature type="region of interest" description="Disordered" evidence="2">
    <location>
        <begin position="1208"/>
        <end position="1239"/>
    </location>
</feature>
<feature type="compositionally biased region" description="Polar residues" evidence="2">
    <location>
        <begin position="1395"/>
        <end position="1409"/>
    </location>
</feature>
<dbReference type="GO" id="GO:0005814">
    <property type="term" value="C:centriole"/>
    <property type="evidence" value="ECO:0007669"/>
    <property type="project" value="TreeGrafter"/>
</dbReference>
<feature type="compositionally biased region" description="Polar residues" evidence="2">
    <location>
        <begin position="1815"/>
        <end position="1837"/>
    </location>
</feature>
<feature type="region of interest" description="Disordered" evidence="2">
    <location>
        <begin position="1879"/>
        <end position="1906"/>
    </location>
</feature>
<dbReference type="GeneID" id="109510768"/>
<sequence>MARRVGKLRPSPNEEAQLIQEERERRRILRIQQVREQQKNFALQTRQNVEQRRQRELELLGKELREEWEQQQSEKLHTLQMLYEQSLQMVGQGQRMAKENEPDLAAINQREALNHAKAEERFRDALKELKSQRLKDSEMQSRTINARKKALQVEKERSSKVANLPPPPSNPILQAIDSAKSNVGRKADISAFASTRYHMPVATVDRAEETQQADAHEGAELAMKRLVDLQRDCERKRAEQIETARLRGKTALRKEHRALDRDRLLVELEHMQQADMLRRRQQAFQIPPVIFQPPHRRQEMKDDFQRDMEFAFEDMYTRERKIKGDLVGRLVPEPLPAVSTSSQDSELDVTLDETTTSKQEKSTVDPASQDSAHVKTDRAAPRQALKNLLNRIRTQRSESTSGSGGIPDAHSLVTVASRVSERDADVIPERDAVVRPEEVAESAAVVDKEAVSEQDTTIDTGSLSSQPTQPPSLFEAVNPSSQPGPADTQDRDDLSSKILEFEAERKKREMELEREKQQQMALLHELEDQKAHLEQLLLRAQQDGKQQKAQEIPLNQAEVPPVHGQEVYGDPQPLTPEHTRRIRECQARLLEQNRIHQQSMDLARRRLEEYQRALQSRHNMATPPPPLLHLRSTEPQIAAEFTSPRSAGPAMPPSVPSSSASFAPTLQTAEPCESLIIPRHQQQEISDLAPLMRKVVSRVAERARSPPTTTDTLPSQPVIREALPPKMVTRELLPPEVVIRGPIPPEVVTRVPIHPRMVSTQPVAPQVSTTDSLPRTPIVTRESLPFTMVTRESLSLPQVIREPLPQLVTTEPAPSRVVTRESLHPQPVTREVLTPQVVTRESLHPQPVTREVLTPQAVTRESLHPQPVRREVLNPQTVVRESFTLKPVTTEFLPSKTVTTSLPFRRPIQTVTEGRFPQFGTPAEDDSDQEGSQEFHERQREGKRESLEELRQRQQDSLELLRQEKETLRALINVDSQLHSEDSAEDDAGQSRSGLLSSLLKIIEESNGGSLTQPGHLQTEVNPRLQPPFSSETVSPVSLHAPARAGKPPVTRDRLGMMREQHELSAIQEVETPVNTSLVTGPEDVFSLPHHTRDWSLQEPYESSVTTEHTLQTPSVPSSRKSTPPLSRKNLVMGTGISPDTSEHGSYQHISSNSERGSDSFDMSITSLTLSDSLPHATRAPGGASLPSTHGTTDLECLSTTTLSTGSYITSDPEAGKSPTLGAAESSQLGTSSSHAAGQPQAALPSALFSGGNVQRIIDRYTQELDVSFSAVVKSTDTEVSVLEELHPLGQATGRQEDDDEASRVTLPSQAAHTTDMNHDQTAHPITEQLSICEDQDSFRPLIGQPGDQSSYLLTEQRDTGMEPLVGQPSAHSSMIGQPSGPPLSAGWDSESHHGTSLSHITEQVSQESSQRRHRDERDSCAGQLTSRTEPSLLDEHPEESSMRPLVAELDVSSGQDSGSSGERTVTDLSALSEAAIVPHVSSPPEASDHSASVPGVNPLPPAAVSFHPLPAEVTNNETAPDPSAVFHDSSNGRLSSGELSTSAHSDLQSHDGVSESEQSTEHFRAEDDSRQTSAWHCVDSPQAVQLSQSDASDTSSPFSILPEDNVEEEPQGVQVPIADPLAEVKAEHNLNLRMDLTAKLPEAGSTKGILEQSQITLLSLTDITLQDSIEPEEEVMWAEEEQKGHEESQTTIMKEPSGALKDYQSSVHAGMLLEFNWGSRDQGHFEEKRQSLLKRSARRVEHVKAKGALARSGAAAEGSVQSGERPLQTKAQSAHRWEQVKDKGAPGKTGAAAEVCRECPAQTQQEAKVDNSKTAKSTLVKQQKSPTPPATSISTKLNEHNQVKSSKQEVTEMHKRTQRLYEQLEEVKLRKAVQSRQEAYARNRQKAKAFHMKTLQKLRAKQTHQ</sequence>
<protein>
    <submittedName>
        <fullName evidence="3">Centrosomal protein 295</fullName>
    </submittedName>
</protein>
<reference evidence="3" key="2">
    <citation type="submission" date="2025-09" db="UniProtKB">
        <authorList>
            <consortium name="Ensembl"/>
        </authorList>
    </citation>
    <scope>IDENTIFICATION</scope>
</reference>
<dbReference type="PANTHER" id="PTHR21553">
    <property type="entry name" value="ALMS1-RELATED"/>
    <property type="match status" value="1"/>
</dbReference>
<evidence type="ECO:0000313" key="4">
    <source>
        <dbReference type="Proteomes" id="UP000264820"/>
    </source>
</evidence>
<feature type="compositionally biased region" description="Polar residues" evidence="2">
    <location>
        <begin position="1138"/>
        <end position="1161"/>
    </location>
</feature>
<feature type="compositionally biased region" description="Basic and acidic residues" evidence="2">
    <location>
        <begin position="933"/>
        <end position="951"/>
    </location>
</feature>
<feature type="region of interest" description="Disordered" evidence="2">
    <location>
        <begin position="1173"/>
        <end position="1193"/>
    </location>
</feature>
<name>A0A3Q2Z5Y9_HIPCM</name>
<feature type="compositionally biased region" description="Polar residues" evidence="2">
    <location>
        <begin position="1529"/>
        <end position="1547"/>
    </location>
</feature>
<reference evidence="3" key="1">
    <citation type="submission" date="2025-08" db="UniProtKB">
        <authorList>
            <consortium name="Ensembl"/>
        </authorList>
    </citation>
    <scope>IDENTIFICATION</scope>
</reference>
<feature type="compositionally biased region" description="Basic and acidic residues" evidence="2">
    <location>
        <begin position="1838"/>
        <end position="1856"/>
    </location>
</feature>
<feature type="region of interest" description="Disordered" evidence="2">
    <location>
        <begin position="1362"/>
        <end position="1443"/>
    </location>
</feature>
<feature type="compositionally biased region" description="Low complexity" evidence="2">
    <location>
        <begin position="462"/>
        <end position="473"/>
    </location>
</feature>
<feature type="compositionally biased region" description="Polar residues" evidence="2">
    <location>
        <begin position="1225"/>
        <end position="1236"/>
    </location>
</feature>